<organism evidence="3">
    <name type="scientific">Drosophila grimshawi</name>
    <name type="common">Hawaiian fruit fly</name>
    <name type="synonym">Idiomyia grimshawi</name>
    <dbReference type="NCBI Taxonomy" id="7222"/>
    <lineage>
        <taxon>Eukaryota</taxon>
        <taxon>Metazoa</taxon>
        <taxon>Ecdysozoa</taxon>
        <taxon>Arthropoda</taxon>
        <taxon>Hexapoda</taxon>
        <taxon>Insecta</taxon>
        <taxon>Pterygota</taxon>
        <taxon>Neoptera</taxon>
        <taxon>Endopterygota</taxon>
        <taxon>Diptera</taxon>
        <taxon>Brachycera</taxon>
        <taxon>Muscomorpha</taxon>
        <taxon>Ephydroidea</taxon>
        <taxon>Drosophilidae</taxon>
        <taxon>Drosophila</taxon>
        <taxon>Hawaiian Drosophila</taxon>
    </lineage>
</organism>
<accession>B4JP43</accession>
<dbReference type="InParanoid" id="B4JP43"/>
<protein>
    <submittedName>
        <fullName evidence="2">GH13866</fullName>
    </submittedName>
</protein>
<name>B4JP43_DROGR</name>
<feature type="transmembrane region" description="Helical" evidence="1">
    <location>
        <begin position="156"/>
        <end position="177"/>
    </location>
</feature>
<feature type="transmembrane region" description="Helical" evidence="1">
    <location>
        <begin position="249"/>
        <end position="274"/>
    </location>
</feature>
<evidence type="ECO:0000313" key="3">
    <source>
        <dbReference type="Proteomes" id="UP000001070"/>
    </source>
</evidence>
<feature type="transmembrane region" description="Helical" evidence="1">
    <location>
        <begin position="130"/>
        <end position="150"/>
    </location>
</feature>
<proteinExistence type="predicted"/>
<feature type="transmembrane region" description="Helical" evidence="1">
    <location>
        <begin position="215"/>
        <end position="237"/>
    </location>
</feature>
<dbReference type="PhylomeDB" id="B4JP43"/>
<feature type="transmembrane region" description="Helical" evidence="1">
    <location>
        <begin position="189"/>
        <end position="209"/>
    </location>
</feature>
<dbReference type="OMA" id="YEFVICA"/>
<dbReference type="eggNOG" id="ENOG502T9HB">
    <property type="taxonomic scope" value="Eukaryota"/>
</dbReference>
<dbReference type="HOGENOM" id="CLU_072902_0_0_1"/>
<evidence type="ECO:0000256" key="1">
    <source>
        <dbReference type="SAM" id="Phobius"/>
    </source>
</evidence>
<dbReference type="KEGG" id="dgr:6567058"/>
<keyword evidence="1" id="KW-1133">Transmembrane helix</keyword>
<keyword evidence="1" id="KW-0472">Membrane</keyword>
<dbReference type="AlphaFoldDB" id="B4JP43"/>
<dbReference type="Proteomes" id="UP000001070">
    <property type="component" value="Unassembled WGS sequence"/>
</dbReference>
<dbReference type="OrthoDB" id="7845278at2759"/>
<keyword evidence="3" id="KW-1185">Reference proteome</keyword>
<evidence type="ECO:0000313" key="2">
    <source>
        <dbReference type="EMBL" id="EDV99468.1"/>
    </source>
</evidence>
<sequence>MFNWNPRRYLDIVYPYELPLHHFPGRPEMHPEPPHERYFRPLPPYVQPNAQSPPGENAGQSHVLSFMRRCYLLAVTYMLISVIQRLLFALIVKQRDIYMLPGFICLVLAFFLLLLLTFCPRLSSKRWIGIVFFTLFVETVTWGLVLLLPMRSPWNIMMAIVAAVIVLVLCYVAGAWLPMVVLPGELTLALILILFLAVGSIVLTLFIVTDEAKYHTIYFVLIGCVMVVLSIYHAQIVHGRRHWLPINEYLSCAVSIYIHFDLFFMVCYHIIWVYKWR</sequence>
<gene>
    <name evidence="2" type="primary">Dgri\GH13866</name>
    <name evidence="2" type="ORF">Dgri_GH13866</name>
</gene>
<reference evidence="2 3" key="1">
    <citation type="journal article" date="2007" name="Nature">
        <title>Evolution of genes and genomes on the Drosophila phylogeny.</title>
        <authorList>
            <consortium name="Drosophila 12 Genomes Consortium"/>
            <person name="Clark A.G."/>
            <person name="Eisen M.B."/>
            <person name="Smith D.R."/>
            <person name="Bergman C.M."/>
            <person name="Oliver B."/>
            <person name="Markow T.A."/>
            <person name="Kaufman T.C."/>
            <person name="Kellis M."/>
            <person name="Gelbart W."/>
            <person name="Iyer V.N."/>
            <person name="Pollard D.A."/>
            <person name="Sackton T.B."/>
            <person name="Larracuente A.M."/>
            <person name="Singh N.D."/>
            <person name="Abad J.P."/>
            <person name="Abt D.N."/>
            <person name="Adryan B."/>
            <person name="Aguade M."/>
            <person name="Akashi H."/>
            <person name="Anderson W.W."/>
            <person name="Aquadro C.F."/>
            <person name="Ardell D.H."/>
            <person name="Arguello R."/>
            <person name="Artieri C.G."/>
            <person name="Barbash D.A."/>
            <person name="Barker D."/>
            <person name="Barsanti P."/>
            <person name="Batterham P."/>
            <person name="Batzoglou S."/>
            <person name="Begun D."/>
            <person name="Bhutkar A."/>
            <person name="Blanco E."/>
            <person name="Bosak S.A."/>
            <person name="Bradley R.K."/>
            <person name="Brand A.D."/>
            <person name="Brent M.R."/>
            <person name="Brooks A.N."/>
            <person name="Brown R.H."/>
            <person name="Butlin R.K."/>
            <person name="Caggese C."/>
            <person name="Calvi B.R."/>
            <person name="Bernardo de Carvalho A."/>
            <person name="Caspi A."/>
            <person name="Castrezana S."/>
            <person name="Celniker S.E."/>
            <person name="Chang J.L."/>
            <person name="Chapple C."/>
            <person name="Chatterji S."/>
            <person name="Chinwalla A."/>
            <person name="Civetta A."/>
            <person name="Clifton S.W."/>
            <person name="Comeron J.M."/>
            <person name="Costello J.C."/>
            <person name="Coyne J.A."/>
            <person name="Daub J."/>
            <person name="David R.G."/>
            <person name="Delcher A.L."/>
            <person name="Delehaunty K."/>
            <person name="Do C.B."/>
            <person name="Ebling H."/>
            <person name="Edwards K."/>
            <person name="Eickbush T."/>
            <person name="Evans J.D."/>
            <person name="Filipski A."/>
            <person name="Findeiss S."/>
            <person name="Freyhult E."/>
            <person name="Fulton L."/>
            <person name="Fulton R."/>
            <person name="Garcia A.C."/>
            <person name="Gardiner A."/>
            <person name="Garfield D.A."/>
            <person name="Garvin B.E."/>
            <person name="Gibson G."/>
            <person name="Gilbert D."/>
            <person name="Gnerre S."/>
            <person name="Godfrey J."/>
            <person name="Good R."/>
            <person name="Gotea V."/>
            <person name="Gravely B."/>
            <person name="Greenberg A.J."/>
            <person name="Griffiths-Jones S."/>
            <person name="Gross S."/>
            <person name="Guigo R."/>
            <person name="Gustafson E.A."/>
            <person name="Haerty W."/>
            <person name="Hahn M.W."/>
            <person name="Halligan D.L."/>
            <person name="Halpern A.L."/>
            <person name="Halter G.M."/>
            <person name="Han M.V."/>
            <person name="Heger A."/>
            <person name="Hillier L."/>
            <person name="Hinrichs A.S."/>
            <person name="Holmes I."/>
            <person name="Hoskins R.A."/>
            <person name="Hubisz M.J."/>
            <person name="Hultmark D."/>
            <person name="Huntley M.A."/>
            <person name="Jaffe D.B."/>
            <person name="Jagadeeshan S."/>
            <person name="Jeck W.R."/>
            <person name="Johnson J."/>
            <person name="Jones C.D."/>
            <person name="Jordan W.C."/>
            <person name="Karpen G.H."/>
            <person name="Kataoka E."/>
            <person name="Keightley P.D."/>
            <person name="Kheradpour P."/>
            <person name="Kirkness E.F."/>
            <person name="Koerich L.B."/>
            <person name="Kristiansen K."/>
            <person name="Kudrna D."/>
            <person name="Kulathinal R.J."/>
            <person name="Kumar S."/>
            <person name="Kwok R."/>
            <person name="Lander E."/>
            <person name="Langley C.H."/>
            <person name="Lapoint R."/>
            <person name="Lazzaro B.P."/>
            <person name="Lee S.J."/>
            <person name="Levesque L."/>
            <person name="Li R."/>
            <person name="Lin C.F."/>
            <person name="Lin M.F."/>
            <person name="Lindblad-Toh K."/>
            <person name="Llopart A."/>
            <person name="Long M."/>
            <person name="Low L."/>
            <person name="Lozovsky E."/>
            <person name="Lu J."/>
            <person name="Luo M."/>
            <person name="Machado C.A."/>
            <person name="Makalowski W."/>
            <person name="Marzo M."/>
            <person name="Matsuda M."/>
            <person name="Matzkin L."/>
            <person name="McAllister B."/>
            <person name="McBride C.S."/>
            <person name="McKernan B."/>
            <person name="McKernan K."/>
            <person name="Mendez-Lago M."/>
            <person name="Minx P."/>
            <person name="Mollenhauer M.U."/>
            <person name="Montooth K."/>
            <person name="Mount S.M."/>
            <person name="Mu X."/>
            <person name="Myers E."/>
            <person name="Negre B."/>
            <person name="Newfeld S."/>
            <person name="Nielsen R."/>
            <person name="Noor M.A."/>
            <person name="O'Grady P."/>
            <person name="Pachter L."/>
            <person name="Papaceit M."/>
            <person name="Parisi M.J."/>
            <person name="Parisi M."/>
            <person name="Parts L."/>
            <person name="Pedersen J.S."/>
            <person name="Pesole G."/>
            <person name="Phillippy A.M."/>
            <person name="Ponting C.P."/>
            <person name="Pop M."/>
            <person name="Porcelli D."/>
            <person name="Powell J.R."/>
            <person name="Prohaska S."/>
            <person name="Pruitt K."/>
            <person name="Puig M."/>
            <person name="Quesneville H."/>
            <person name="Ram K.R."/>
            <person name="Rand D."/>
            <person name="Rasmussen M.D."/>
            <person name="Reed L.K."/>
            <person name="Reenan R."/>
            <person name="Reily A."/>
            <person name="Remington K.A."/>
            <person name="Rieger T.T."/>
            <person name="Ritchie M.G."/>
            <person name="Robin C."/>
            <person name="Rogers Y.H."/>
            <person name="Rohde C."/>
            <person name="Rozas J."/>
            <person name="Rubenfield M.J."/>
            <person name="Ruiz A."/>
            <person name="Russo S."/>
            <person name="Salzberg S.L."/>
            <person name="Sanchez-Gracia A."/>
            <person name="Saranga D.J."/>
            <person name="Sato H."/>
            <person name="Schaeffer S.W."/>
            <person name="Schatz M.C."/>
            <person name="Schlenke T."/>
            <person name="Schwartz R."/>
            <person name="Segarra C."/>
            <person name="Singh R.S."/>
            <person name="Sirot L."/>
            <person name="Sirota M."/>
            <person name="Sisneros N.B."/>
            <person name="Smith C.D."/>
            <person name="Smith T.F."/>
            <person name="Spieth J."/>
            <person name="Stage D.E."/>
            <person name="Stark A."/>
            <person name="Stephan W."/>
            <person name="Strausberg R.L."/>
            <person name="Strempel S."/>
            <person name="Sturgill D."/>
            <person name="Sutton G."/>
            <person name="Sutton G.G."/>
            <person name="Tao W."/>
            <person name="Teichmann S."/>
            <person name="Tobari Y.N."/>
            <person name="Tomimura Y."/>
            <person name="Tsolas J.M."/>
            <person name="Valente V.L."/>
            <person name="Venter E."/>
            <person name="Venter J.C."/>
            <person name="Vicario S."/>
            <person name="Vieira F.G."/>
            <person name="Vilella A.J."/>
            <person name="Villasante A."/>
            <person name="Walenz B."/>
            <person name="Wang J."/>
            <person name="Wasserman M."/>
            <person name="Watts T."/>
            <person name="Wilson D."/>
            <person name="Wilson R.K."/>
            <person name="Wing R.A."/>
            <person name="Wolfner M.F."/>
            <person name="Wong A."/>
            <person name="Wong G.K."/>
            <person name="Wu C.I."/>
            <person name="Wu G."/>
            <person name="Yamamoto D."/>
            <person name="Yang H.P."/>
            <person name="Yang S.P."/>
            <person name="Yorke J.A."/>
            <person name="Yoshida K."/>
            <person name="Zdobnov E."/>
            <person name="Zhang P."/>
            <person name="Zhang Y."/>
            <person name="Zimin A.V."/>
            <person name="Baldwin J."/>
            <person name="Abdouelleil A."/>
            <person name="Abdulkadir J."/>
            <person name="Abebe A."/>
            <person name="Abera B."/>
            <person name="Abreu J."/>
            <person name="Acer S.C."/>
            <person name="Aftuck L."/>
            <person name="Alexander A."/>
            <person name="An P."/>
            <person name="Anderson E."/>
            <person name="Anderson S."/>
            <person name="Arachi H."/>
            <person name="Azer M."/>
            <person name="Bachantsang P."/>
            <person name="Barry A."/>
            <person name="Bayul T."/>
            <person name="Berlin A."/>
            <person name="Bessette D."/>
            <person name="Bloom T."/>
            <person name="Blye J."/>
            <person name="Boguslavskiy L."/>
            <person name="Bonnet C."/>
            <person name="Boukhgalter B."/>
            <person name="Bourzgui I."/>
            <person name="Brown A."/>
            <person name="Cahill P."/>
            <person name="Channer S."/>
            <person name="Cheshatsang Y."/>
            <person name="Chuda L."/>
            <person name="Citroen M."/>
            <person name="Collymore A."/>
            <person name="Cooke P."/>
            <person name="Costello M."/>
            <person name="D'Aco K."/>
            <person name="Daza R."/>
            <person name="De Haan G."/>
            <person name="DeGray S."/>
            <person name="DeMaso C."/>
            <person name="Dhargay N."/>
            <person name="Dooley K."/>
            <person name="Dooley E."/>
            <person name="Doricent M."/>
            <person name="Dorje P."/>
            <person name="Dorjee K."/>
            <person name="Dupes A."/>
            <person name="Elong R."/>
            <person name="Falk J."/>
            <person name="Farina A."/>
            <person name="Faro S."/>
            <person name="Ferguson D."/>
            <person name="Fisher S."/>
            <person name="Foley C.D."/>
            <person name="Franke A."/>
            <person name="Friedrich D."/>
            <person name="Gadbois L."/>
            <person name="Gearin G."/>
            <person name="Gearin C.R."/>
            <person name="Giannoukos G."/>
            <person name="Goode T."/>
            <person name="Graham J."/>
            <person name="Grandbois E."/>
            <person name="Grewal S."/>
            <person name="Gyaltsen K."/>
            <person name="Hafez N."/>
            <person name="Hagos B."/>
            <person name="Hall J."/>
            <person name="Henson C."/>
            <person name="Hollinger A."/>
            <person name="Honan T."/>
            <person name="Huard M.D."/>
            <person name="Hughes L."/>
            <person name="Hurhula B."/>
            <person name="Husby M.E."/>
            <person name="Kamat A."/>
            <person name="Kanga B."/>
            <person name="Kashin S."/>
            <person name="Khazanovich D."/>
            <person name="Kisner P."/>
            <person name="Lance K."/>
            <person name="Lara M."/>
            <person name="Lee W."/>
            <person name="Lennon N."/>
            <person name="Letendre F."/>
            <person name="LeVine R."/>
            <person name="Lipovsky A."/>
            <person name="Liu X."/>
            <person name="Liu J."/>
            <person name="Liu S."/>
            <person name="Lokyitsang T."/>
            <person name="Lokyitsang Y."/>
            <person name="Lubonja R."/>
            <person name="Lui A."/>
            <person name="MacDonald P."/>
            <person name="Magnisalis V."/>
            <person name="Maru K."/>
            <person name="Matthews C."/>
            <person name="McCusker W."/>
            <person name="McDonough S."/>
            <person name="Mehta T."/>
            <person name="Meldrim J."/>
            <person name="Meneus L."/>
            <person name="Mihai O."/>
            <person name="Mihalev A."/>
            <person name="Mihova T."/>
            <person name="Mittelman R."/>
            <person name="Mlenga V."/>
            <person name="Montmayeur A."/>
            <person name="Mulrain L."/>
            <person name="Navidi A."/>
            <person name="Naylor J."/>
            <person name="Negash T."/>
            <person name="Nguyen T."/>
            <person name="Nguyen N."/>
            <person name="Nicol R."/>
            <person name="Norbu C."/>
            <person name="Norbu N."/>
            <person name="Novod N."/>
            <person name="O'Neill B."/>
            <person name="Osman S."/>
            <person name="Markiewicz E."/>
            <person name="Oyono O.L."/>
            <person name="Patti C."/>
            <person name="Phunkhang P."/>
            <person name="Pierre F."/>
            <person name="Priest M."/>
            <person name="Raghuraman S."/>
            <person name="Rege F."/>
            <person name="Reyes R."/>
            <person name="Rise C."/>
            <person name="Rogov P."/>
            <person name="Ross K."/>
            <person name="Ryan E."/>
            <person name="Settipalli S."/>
            <person name="Shea T."/>
            <person name="Sherpa N."/>
            <person name="Shi L."/>
            <person name="Shih D."/>
            <person name="Sparrow T."/>
            <person name="Spaulding J."/>
            <person name="Stalker J."/>
            <person name="Stange-Thomann N."/>
            <person name="Stavropoulos S."/>
            <person name="Stone C."/>
            <person name="Strader C."/>
            <person name="Tesfaye S."/>
            <person name="Thomson T."/>
            <person name="Thoulutsang Y."/>
            <person name="Thoulutsang D."/>
            <person name="Topham K."/>
            <person name="Topping I."/>
            <person name="Tsamla T."/>
            <person name="Vassiliev H."/>
            <person name="Vo A."/>
            <person name="Wangchuk T."/>
            <person name="Wangdi T."/>
            <person name="Weiand M."/>
            <person name="Wilkinson J."/>
            <person name="Wilson A."/>
            <person name="Yadav S."/>
            <person name="Young G."/>
            <person name="Yu Q."/>
            <person name="Zembek L."/>
            <person name="Zhong D."/>
            <person name="Zimmer A."/>
            <person name="Zwirko Z."/>
            <person name="Jaffe D.B."/>
            <person name="Alvarez P."/>
            <person name="Brockman W."/>
            <person name="Butler J."/>
            <person name="Chin C."/>
            <person name="Gnerre S."/>
            <person name="Grabherr M."/>
            <person name="Kleber M."/>
            <person name="Mauceli E."/>
            <person name="MacCallum I."/>
        </authorList>
    </citation>
    <scope>NUCLEOTIDE SEQUENCE [LARGE SCALE GENOMIC DNA]</scope>
    <source>
        <strain evidence="3">Tucson 15287-2541.00</strain>
    </source>
</reference>
<feature type="transmembrane region" description="Helical" evidence="1">
    <location>
        <begin position="70"/>
        <end position="91"/>
    </location>
</feature>
<keyword evidence="1" id="KW-0812">Transmembrane</keyword>
<dbReference type="EMBL" id="CH916372">
    <property type="protein sequence ID" value="EDV99468.1"/>
    <property type="molecule type" value="Genomic_DNA"/>
</dbReference>
<feature type="transmembrane region" description="Helical" evidence="1">
    <location>
        <begin position="97"/>
        <end position="118"/>
    </location>
</feature>